<accession>A0A090DPL7</accession>
<dbReference type="GO" id="GO:0006098">
    <property type="term" value="P:pentose-phosphate shunt"/>
    <property type="evidence" value="ECO:0007669"/>
    <property type="project" value="UniProtKB-UniPathway"/>
</dbReference>
<comment type="similarity">
    <text evidence="4 7">Belongs to the glucosamine/galactosamine-6-phosphate isomerase family. 6-phosphogluconolactonase subfamily.</text>
</comment>
<dbReference type="NCBIfam" id="TIGR01198">
    <property type="entry name" value="pgl"/>
    <property type="match status" value="1"/>
</dbReference>
<dbReference type="InterPro" id="IPR039104">
    <property type="entry name" value="6PGL"/>
</dbReference>
<evidence type="ECO:0000256" key="6">
    <source>
        <dbReference type="ARBA" id="ARBA00020337"/>
    </source>
</evidence>
<gene>
    <name evidence="7 9" type="primary">pgl</name>
    <name evidence="9" type="ORF">MPL3356_210025</name>
</gene>
<proteinExistence type="inferred from homology"/>
<evidence type="ECO:0000256" key="1">
    <source>
        <dbReference type="ARBA" id="ARBA00000832"/>
    </source>
</evidence>
<evidence type="ECO:0000256" key="2">
    <source>
        <dbReference type="ARBA" id="ARBA00002681"/>
    </source>
</evidence>
<dbReference type="PANTHER" id="PTHR11054:SF0">
    <property type="entry name" value="6-PHOSPHOGLUCONOLACTONASE"/>
    <property type="match status" value="1"/>
</dbReference>
<evidence type="ECO:0000259" key="8">
    <source>
        <dbReference type="Pfam" id="PF01182"/>
    </source>
</evidence>
<dbReference type="UniPathway" id="UPA00115">
    <property type="reaction ID" value="UER00409"/>
</dbReference>
<dbReference type="STRING" id="69974.MPLDJ20_30028"/>
<dbReference type="CDD" id="cd01400">
    <property type="entry name" value="6PGL"/>
    <property type="match status" value="1"/>
</dbReference>
<dbReference type="SUPFAM" id="SSF100950">
    <property type="entry name" value="NagB/RpiA/CoA transferase-like"/>
    <property type="match status" value="1"/>
</dbReference>
<keyword evidence="7 9" id="KW-0378">Hydrolase</keyword>
<dbReference type="GO" id="GO:0017057">
    <property type="term" value="F:6-phosphogluconolactonase activity"/>
    <property type="evidence" value="ECO:0007669"/>
    <property type="project" value="UniProtKB-UniRule"/>
</dbReference>
<reference evidence="10" key="1">
    <citation type="submission" date="2014-08" db="EMBL/GenBank/DDBJ databases">
        <authorList>
            <person name="Moulin L."/>
        </authorList>
    </citation>
    <scope>NUCLEOTIDE SEQUENCE [LARGE SCALE GENOMIC DNA]</scope>
</reference>
<dbReference type="InterPro" id="IPR037171">
    <property type="entry name" value="NagB/RpiA_transferase-like"/>
</dbReference>
<evidence type="ECO:0000256" key="7">
    <source>
        <dbReference type="RuleBase" id="RU365095"/>
    </source>
</evidence>
<sequence length="238" mass="25080">MAREQLSDVRYGWNGFADRQDLATALAGEIADRLTSAIAKRGTALLAVSGGTTPAKLFAALSTTPIDWDKVTVTLVDERFVPPSSPRSNAGLVAANLLQNKAAAARFVPLYHEAASIEDAAATDSEALKSLPWPLDVVILGMGGDGHTASFFPDAGNLEELLDPVSQRIVLPVHAPSGGEPRLTLSMARIVAAGFIAIHIEGEDKRAAFNGATGPGAKKPIRRVLEAAPRPIEVFWAP</sequence>
<dbReference type="InterPro" id="IPR005900">
    <property type="entry name" value="6-phosphogluconolactonase_DevB"/>
</dbReference>
<dbReference type="AlphaFoldDB" id="A0A090DPL7"/>
<evidence type="ECO:0000256" key="4">
    <source>
        <dbReference type="ARBA" id="ARBA00010662"/>
    </source>
</evidence>
<comment type="catalytic activity">
    <reaction evidence="1 7">
        <text>6-phospho-D-glucono-1,5-lactone + H2O = 6-phospho-D-gluconate + H(+)</text>
        <dbReference type="Rhea" id="RHEA:12556"/>
        <dbReference type="ChEBI" id="CHEBI:15377"/>
        <dbReference type="ChEBI" id="CHEBI:15378"/>
        <dbReference type="ChEBI" id="CHEBI:57955"/>
        <dbReference type="ChEBI" id="CHEBI:58759"/>
        <dbReference type="EC" id="3.1.1.31"/>
    </reaction>
</comment>
<evidence type="ECO:0000256" key="3">
    <source>
        <dbReference type="ARBA" id="ARBA00004961"/>
    </source>
</evidence>
<dbReference type="InterPro" id="IPR006148">
    <property type="entry name" value="Glc/Gal-6P_isomerase"/>
</dbReference>
<comment type="function">
    <text evidence="2 7">Hydrolysis of 6-phosphogluconolactone to 6-phosphogluconate.</text>
</comment>
<organism evidence="9 10">
    <name type="scientific">Mesorhizobium plurifarium</name>
    <dbReference type="NCBI Taxonomy" id="69974"/>
    <lineage>
        <taxon>Bacteria</taxon>
        <taxon>Pseudomonadati</taxon>
        <taxon>Pseudomonadota</taxon>
        <taxon>Alphaproteobacteria</taxon>
        <taxon>Hyphomicrobiales</taxon>
        <taxon>Phyllobacteriaceae</taxon>
        <taxon>Mesorhizobium</taxon>
    </lineage>
</organism>
<dbReference type="EC" id="3.1.1.31" evidence="5 7"/>
<dbReference type="Proteomes" id="UP000045285">
    <property type="component" value="Unassembled WGS sequence"/>
</dbReference>
<keyword evidence="10" id="KW-1185">Reference proteome</keyword>
<feature type="domain" description="Glucosamine/galactosamine-6-phosphate isomerase" evidence="8">
    <location>
        <begin position="18"/>
        <end position="226"/>
    </location>
</feature>
<evidence type="ECO:0000313" key="10">
    <source>
        <dbReference type="Proteomes" id="UP000045285"/>
    </source>
</evidence>
<name>A0A090DPL7_MESPL</name>
<protein>
    <recommendedName>
        <fullName evidence="6 7">6-phosphogluconolactonase</fullName>
        <shortName evidence="7">6PGL</shortName>
        <ecNumber evidence="5 7">3.1.1.31</ecNumber>
    </recommendedName>
</protein>
<comment type="pathway">
    <text evidence="3 7">Carbohydrate degradation; pentose phosphate pathway; D-ribulose 5-phosphate from D-glucose 6-phosphate (oxidative stage): step 2/3.</text>
</comment>
<evidence type="ECO:0000256" key="5">
    <source>
        <dbReference type="ARBA" id="ARBA00013198"/>
    </source>
</evidence>
<dbReference type="EMBL" id="CCMZ01000014">
    <property type="protein sequence ID" value="CDX16232.1"/>
    <property type="molecule type" value="Genomic_DNA"/>
</dbReference>
<dbReference type="GO" id="GO:0005975">
    <property type="term" value="P:carbohydrate metabolic process"/>
    <property type="evidence" value="ECO:0007669"/>
    <property type="project" value="UniProtKB-UniRule"/>
</dbReference>
<dbReference type="Pfam" id="PF01182">
    <property type="entry name" value="Glucosamine_iso"/>
    <property type="match status" value="1"/>
</dbReference>
<dbReference type="Gene3D" id="3.40.50.1360">
    <property type="match status" value="1"/>
</dbReference>
<dbReference type="PANTHER" id="PTHR11054">
    <property type="entry name" value="6-PHOSPHOGLUCONOLACTONASE"/>
    <property type="match status" value="1"/>
</dbReference>
<evidence type="ECO:0000313" key="9">
    <source>
        <dbReference type="EMBL" id="CDX16232.1"/>
    </source>
</evidence>